<evidence type="ECO:0000313" key="2">
    <source>
        <dbReference type="EMBL" id="QCP09853.1"/>
    </source>
</evidence>
<dbReference type="RefSeq" id="WP_137312739.1">
    <property type="nucleotide sequence ID" value="NZ_JACHXS010000001.1"/>
</dbReference>
<dbReference type="EMBL" id="CP040017">
    <property type="protein sequence ID" value="QCP09853.1"/>
    <property type="molecule type" value="Genomic_DNA"/>
</dbReference>
<feature type="transmembrane region" description="Helical" evidence="1">
    <location>
        <begin position="44"/>
        <end position="70"/>
    </location>
</feature>
<reference evidence="2 3" key="1">
    <citation type="submission" date="2019-05" db="EMBL/GenBank/DDBJ databases">
        <title>Draft Genome Sequences of Six Type Strains of the Genus Massilia.</title>
        <authorList>
            <person name="Miess H."/>
            <person name="Frediansyhah A."/>
            <person name="Gross H."/>
        </authorList>
    </citation>
    <scope>NUCLEOTIDE SEQUENCE [LARGE SCALE GENOMIC DNA]</scope>
    <source>
        <strain evidence="2 3">DSMZ 26121</strain>
    </source>
</reference>
<name>A0ABX5UEK2_9BURK</name>
<feature type="transmembrane region" description="Helical" evidence="1">
    <location>
        <begin position="6"/>
        <end position="24"/>
    </location>
</feature>
<sequence>MDWFPIVAGAFKVLALCTGMFYAIKWHYDQGKKGKAYVKDKRALLRAGGTVAAAFMLSLLGLGLVAFALLRMLGNDLSFP</sequence>
<gene>
    <name evidence="2" type="ORF">FCL38_05005</name>
</gene>
<evidence type="ECO:0008006" key="4">
    <source>
        <dbReference type="Google" id="ProtNLM"/>
    </source>
</evidence>
<keyword evidence="1" id="KW-0812">Transmembrane</keyword>
<keyword evidence="1" id="KW-0472">Membrane</keyword>
<evidence type="ECO:0000256" key="1">
    <source>
        <dbReference type="SAM" id="Phobius"/>
    </source>
</evidence>
<proteinExistence type="predicted"/>
<protein>
    <recommendedName>
        <fullName evidence="4">DUF1206 domain-containing protein</fullName>
    </recommendedName>
</protein>
<accession>A0ABX5UEK2</accession>
<evidence type="ECO:0000313" key="3">
    <source>
        <dbReference type="Proteomes" id="UP000298763"/>
    </source>
</evidence>
<keyword evidence="3" id="KW-1185">Reference proteome</keyword>
<organism evidence="2 3">
    <name type="scientific">Pseudoduganella umbonata</name>
    <dbReference type="NCBI Taxonomy" id="864828"/>
    <lineage>
        <taxon>Bacteria</taxon>
        <taxon>Pseudomonadati</taxon>
        <taxon>Pseudomonadota</taxon>
        <taxon>Betaproteobacteria</taxon>
        <taxon>Burkholderiales</taxon>
        <taxon>Oxalobacteraceae</taxon>
        <taxon>Telluria group</taxon>
        <taxon>Pseudoduganella</taxon>
    </lineage>
</organism>
<dbReference type="Proteomes" id="UP000298763">
    <property type="component" value="Chromosome"/>
</dbReference>
<keyword evidence="1" id="KW-1133">Transmembrane helix</keyword>